<protein>
    <submittedName>
        <fullName evidence="1">Uncharacterized protein</fullName>
    </submittedName>
</protein>
<sequence>MNVAASTSQSGNAQEESPKAVDAASDSNVSSGSEAAPTPLPAPANRRGRKQSLTEDPSKTFVCDLCNRRFRRQEHLKRHYRSLHTQEKPFECNECGKKFSRSDNLAQHARTHGSGAIVMNLIDDDSHAYDASMVSQAAADDYSTYGKVLFQIASEVPGSASEVSSDEGSDQGKKKRKRSD</sequence>
<organism evidence="1 2">
    <name type="scientific">Fusarium decemcellulare</name>
    <dbReference type="NCBI Taxonomy" id="57161"/>
    <lineage>
        <taxon>Eukaryota</taxon>
        <taxon>Fungi</taxon>
        <taxon>Dikarya</taxon>
        <taxon>Ascomycota</taxon>
        <taxon>Pezizomycotina</taxon>
        <taxon>Sordariomycetes</taxon>
        <taxon>Hypocreomycetidae</taxon>
        <taxon>Hypocreales</taxon>
        <taxon>Nectriaceae</taxon>
        <taxon>Fusarium</taxon>
        <taxon>Fusarium decemcellulare species complex</taxon>
    </lineage>
</organism>
<evidence type="ECO:0000313" key="1">
    <source>
        <dbReference type="EMBL" id="KAJ3501783.1"/>
    </source>
</evidence>
<dbReference type="Proteomes" id="UP001148629">
    <property type="component" value="Unassembled WGS sequence"/>
</dbReference>
<comment type="caution">
    <text evidence="1">The sequence shown here is derived from an EMBL/GenBank/DDBJ whole genome shotgun (WGS) entry which is preliminary data.</text>
</comment>
<reference evidence="1" key="1">
    <citation type="submission" date="2022-08" db="EMBL/GenBank/DDBJ databases">
        <title>Genome Sequence of Fusarium decemcellulare.</title>
        <authorList>
            <person name="Buettner E."/>
        </authorList>
    </citation>
    <scope>NUCLEOTIDE SEQUENCE</scope>
    <source>
        <strain evidence="1">Babe19</strain>
    </source>
</reference>
<name>A0ACC1RBJ3_9HYPO</name>
<evidence type="ECO:0000313" key="2">
    <source>
        <dbReference type="Proteomes" id="UP001148629"/>
    </source>
</evidence>
<keyword evidence="2" id="KW-1185">Reference proteome</keyword>
<gene>
    <name evidence="1" type="ORF">NM208_g16864</name>
</gene>
<accession>A0ACC1RBJ3</accession>
<dbReference type="EMBL" id="JANRMS010005561">
    <property type="protein sequence ID" value="KAJ3501783.1"/>
    <property type="molecule type" value="Genomic_DNA"/>
</dbReference>
<proteinExistence type="predicted"/>